<keyword evidence="3" id="KW-1185">Reference proteome</keyword>
<reference evidence="2" key="2">
    <citation type="submission" date="2021-09" db="EMBL/GenBank/DDBJ databases">
        <authorList>
            <person name="Jia N."/>
            <person name="Wang J."/>
            <person name="Shi W."/>
            <person name="Du L."/>
            <person name="Sun Y."/>
            <person name="Zhan W."/>
            <person name="Jiang J."/>
            <person name="Wang Q."/>
            <person name="Zhang B."/>
            <person name="Ji P."/>
            <person name="Sakyi L.B."/>
            <person name="Cui X."/>
            <person name="Yuan T."/>
            <person name="Jiang B."/>
            <person name="Yang W."/>
            <person name="Lam T.T.-Y."/>
            <person name="Chang Q."/>
            <person name="Ding S."/>
            <person name="Wang X."/>
            <person name="Zhu J."/>
            <person name="Ruan X."/>
            <person name="Zhao L."/>
            <person name="Wei J."/>
            <person name="Que T."/>
            <person name="Du C."/>
            <person name="Cheng J."/>
            <person name="Dai P."/>
            <person name="Han X."/>
            <person name="Huang E."/>
            <person name="Gao Y."/>
            <person name="Liu J."/>
            <person name="Shao H."/>
            <person name="Ye R."/>
            <person name="Li L."/>
            <person name="Wei W."/>
            <person name="Wang X."/>
            <person name="Wang C."/>
            <person name="Huo Q."/>
            <person name="Li W."/>
            <person name="Guo W."/>
            <person name="Chen H."/>
            <person name="Chen S."/>
            <person name="Zhou L."/>
            <person name="Zhou L."/>
            <person name="Ni X."/>
            <person name="Tian J."/>
            <person name="Zhou Y."/>
            <person name="Sheng Y."/>
            <person name="Liu T."/>
            <person name="Pan Y."/>
            <person name="Xia L."/>
            <person name="Li J."/>
            <person name="Zhao F."/>
            <person name="Cao W."/>
        </authorList>
    </citation>
    <scope>NUCLEOTIDE SEQUENCE</scope>
    <source>
        <strain evidence="2">Rmic-2018</strain>
        <tissue evidence="2">Larvae</tissue>
    </source>
</reference>
<sequence>MSVQPKMPAAAALATCDHMSADTFVAAVIAEIASSAITAALHPWSTTLRAVVAAAESGAHGPAATRHSAVGELWGAEATAGGNLRPLILVTAHVIIAEKASNHAAAALHQWSTIFRAAAAVVKTDMPSATTTETGAVVLSGAEATAGGNLRGPFLVTARAIAAEMASNTGATALHPWSTTLIAVAAAAESGVHGAAATGPTRKPTLPNSTWKGSPANWR</sequence>
<accession>A0A9J6EIN9</accession>
<dbReference type="Proteomes" id="UP000821866">
    <property type="component" value="Chromosome 2"/>
</dbReference>
<evidence type="ECO:0000313" key="2">
    <source>
        <dbReference type="EMBL" id="KAH8034307.1"/>
    </source>
</evidence>
<gene>
    <name evidence="2" type="ORF">HPB51_022760</name>
</gene>
<proteinExistence type="predicted"/>
<comment type="caution">
    <text evidence="2">The sequence shown here is derived from an EMBL/GenBank/DDBJ whole genome shotgun (WGS) entry which is preliminary data.</text>
</comment>
<evidence type="ECO:0000256" key="1">
    <source>
        <dbReference type="SAM" id="MobiDB-lite"/>
    </source>
</evidence>
<dbReference type="AlphaFoldDB" id="A0A9J6EIN9"/>
<name>A0A9J6EIN9_RHIMP</name>
<protein>
    <submittedName>
        <fullName evidence="2">Uncharacterized protein</fullName>
    </submittedName>
</protein>
<organism evidence="2 3">
    <name type="scientific">Rhipicephalus microplus</name>
    <name type="common">Cattle tick</name>
    <name type="synonym">Boophilus microplus</name>
    <dbReference type="NCBI Taxonomy" id="6941"/>
    <lineage>
        <taxon>Eukaryota</taxon>
        <taxon>Metazoa</taxon>
        <taxon>Ecdysozoa</taxon>
        <taxon>Arthropoda</taxon>
        <taxon>Chelicerata</taxon>
        <taxon>Arachnida</taxon>
        <taxon>Acari</taxon>
        <taxon>Parasitiformes</taxon>
        <taxon>Ixodida</taxon>
        <taxon>Ixodoidea</taxon>
        <taxon>Ixodidae</taxon>
        <taxon>Rhipicephalinae</taxon>
        <taxon>Rhipicephalus</taxon>
        <taxon>Boophilus</taxon>
    </lineage>
</organism>
<reference evidence="2" key="1">
    <citation type="journal article" date="2020" name="Cell">
        <title>Large-Scale Comparative Analyses of Tick Genomes Elucidate Their Genetic Diversity and Vector Capacities.</title>
        <authorList>
            <consortium name="Tick Genome and Microbiome Consortium (TIGMIC)"/>
            <person name="Jia N."/>
            <person name="Wang J."/>
            <person name="Shi W."/>
            <person name="Du L."/>
            <person name="Sun Y."/>
            <person name="Zhan W."/>
            <person name="Jiang J.F."/>
            <person name="Wang Q."/>
            <person name="Zhang B."/>
            <person name="Ji P."/>
            <person name="Bell-Sakyi L."/>
            <person name="Cui X.M."/>
            <person name="Yuan T.T."/>
            <person name="Jiang B.G."/>
            <person name="Yang W.F."/>
            <person name="Lam T.T."/>
            <person name="Chang Q.C."/>
            <person name="Ding S.J."/>
            <person name="Wang X.J."/>
            <person name="Zhu J.G."/>
            <person name="Ruan X.D."/>
            <person name="Zhao L."/>
            <person name="Wei J.T."/>
            <person name="Ye R.Z."/>
            <person name="Que T.C."/>
            <person name="Du C.H."/>
            <person name="Zhou Y.H."/>
            <person name="Cheng J.X."/>
            <person name="Dai P.F."/>
            <person name="Guo W.B."/>
            <person name="Han X.H."/>
            <person name="Huang E.J."/>
            <person name="Li L.F."/>
            <person name="Wei W."/>
            <person name="Gao Y.C."/>
            <person name="Liu J.Z."/>
            <person name="Shao H.Z."/>
            <person name="Wang X."/>
            <person name="Wang C.C."/>
            <person name="Yang T.C."/>
            <person name="Huo Q.B."/>
            <person name="Li W."/>
            <person name="Chen H.Y."/>
            <person name="Chen S.E."/>
            <person name="Zhou L.G."/>
            <person name="Ni X.B."/>
            <person name="Tian J.H."/>
            <person name="Sheng Y."/>
            <person name="Liu T."/>
            <person name="Pan Y.S."/>
            <person name="Xia L.Y."/>
            <person name="Li J."/>
            <person name="Zhao F."/>
            <person name="Cao W.C."/>
        </authorList>
    </citation>
    <scope>NUCLEOTIDE SEQUENCE</scope>
    <source>
        <strain evidence="2">Rmic-2018</strain>
    </source>
</reference>
<feature type="region of interest" description="Disordered" evidence="1">
    <location>
        <begin position="195"/>
        <end position="219"/>
    </location>
</feature>
<evidence type="ECO:0000313" key="3">
    <source>
        <dbReference type="Proteomes" id="UP000821866"/>
    </source>
</evidence>
<dbReference type="EMBL" id="JABSTU010000004">
    <property type="protein sequence ID" value="KAH8034307.1"/>
    <property type="molecule type" value="Genomic_DNA"/>
</dbReference>